<evidence type="ECO:0000313" key="2">
    <source>
        <dbReference type="EMBL" id="SFU95255.1"/>
    </source>
</evidence>
<keyword evidence="3" id="KW-1185">Reference proteome</keyword>
<protein>
    <submittedName>
        <fullName evidence="2">Uncharacterized protein</fullName>
    </submittedName>
</protein>
<feature type="transmembrane region" description="Helical" evidence="1">
    <location>
        <begin position="112"/>
        <end position="135"/>
    </location>
</feature>
<keyword evidence="1" id="KW-0472">Membrane</keyword>
<feature type="transmembrane region" description="Helical" evidence="1">
    <location>
        <begin position="178"/>
        <end position="197"/>
    </location>
</feature>
<evidence type="ECO:0000313" key="3">
    <source>
        <dbReference type="Proteomes" id="UP000183508"/>
    </source>
</evidence>
<name>A0A1I7KCX9_9BACL</name>
<feature type="transmembrane region" description="Helical" evidence="1">
    <location>
        <begin position="52"/>
        <end position="72"/>
    </location>
</feature>
<dbReference type="EMBL" id="FPBV01000015">
    <property type="protein sequence ID" value="SFU95255.1"/>
    <property type="molecule type" value="Genomic_DNA"/>
</dbReference>
<dbReference type="STRING" id="392015.SAMN05421543_11538"/>
<dbReference type="OrthoDB" id="2372860at2"/>
<accession>A0A1I7KCX9</accession>
<feature type="transmembrane region" description="Helical" evidence="1">
    <location>
        <begin position="317"/>
        <end position="337"/>
    </location>
</feature>
<evidence type="ECO:0000256" key="1">
    <source>
        <dbReference type="SAM" id="Phobius"/>
    </source>
</evidence>
<reference evidence="3" key="1">
    <citation type="submission" date="2016-10" db="EMBL/GenBank/DDBJ databases">
        <authorList>
            <person name="Varghese N."/>
        </authorList>
    </citation>
    <scope>NUCLEOTIDE SEQUENCE [LARGE SCALE GENOMIC DNA]</scope>
    <source>
        <strain evidence="3">DSM 17980</strain>
    </source>
</reference>
<feature type="transmembrane region" description="Helical" evidence="1">
    <location>
        <begin position="217"/>
        <end position="238"/>
    </location>
</feature>
<dbReference type="Proteomes" id="UP000183508">
    <property type="component" value="Unassembled WGS sequence"/>
</dbReference>
<keyword evidence="1" id="KW-0812">Transmembrane</keyword>
<feature type="transmembrane region" description="Helical" evidence="1">
    <location>
        <begin position="291"/>
        <end position="310"/>
    </location>
</feature>
<keyword evidence="1" id="KW-1133">Transmembrane helix</keyword>
<dbReference type="RefSeq" id="WP_074953961.1">
    <property type="nucleotide sequence ID" value="NZ_FPBV01000015.1"/>
</dbReference>
<sequence>MSNDLLSLTHFVLAILMAGAAGFALVQTGLAGIAIISTSPQKKAEALGRVKWIVIGAILALSAYTLTALVSWEMTQVSGGQTGGSLTTSPPSDSQLIQLPGMTDSGEGIKGWLMDATFAVLAGLLDALAAIFWALTGFTGPAAMITANIWTPDKNDSWVMGIFSTQTWSAMMYVQHSLYALVAIAALISFVIQGIQIENAPSSAIAKERAATLAKNVVVAGLVLGLTPYALGLLNAGVSDLTQWVLNLSASHDQQLAPNSFWGFLFYDGTQSSADFIANLKLFAGTSSGSLIGNSLFNLLMSVVNLCMWVTYQWRRVVLAILITLMPLFAIGLVTGKRVDLIVHWWKEVTAYMLLPFVAALFLLIARVFIGI</sequence>
<dbReference type="AlphaFoldDB" id="A0A1I7KCX9"/>
<feature type="transmembrane region" description="Helical" evidence="1">
    <location>
        <begin position="349"/>
        <end position="370"/>
    </location>
</feature>
<gene>
    <name evidence="2" type="ORF">SAMN05421543_11538</name>
</gene>
<proteinExistence type="predicted"/>
<organism evidence="2 3">
    <name type="scientific">Alicyclobacillus macrosporangiidus</name>
    <dbReference type="NCBI Taxonomy" id="392015"/>
    <lineage>
        <taxon>Bacteria</taxon>
        <taxon>Bacillati</taxon>
        <taxon>Bacillota</taxon>
        <taxon>Bacilli</taxon>
        <taxon>Bacillales</taxon>
        <taxon>Alicyclobacillaceae</taxon>
        <taxon>Alicyclobacillus</taxon>
    </lineage>
</organism>